<keyword evidence="3" id="KW-1185">Reference proteome</keyword>
<organism evidence="2 3">
    <name type="scientific">Kutzneria chonburiensis</name>
    <dbReference type="NCBI Taxonomy" id="1483604"/>
    <lineage>
        <taxon>Bacteria</taxon>
        <taxon>Bacillati</taxon>
        <taxon>Actinomycetota</taxon>
        <taxon>Actinomycetes</taxon>
        <taxon>Pseudonocardiales</taxon>
        <taxon>Pseudonocardiaceae</taxon>
        <taxon>Kutzneria</taxon>
    </lineage>
</organism>
<dbReference type="EMBL" id="JBHLUD010000007">
    <property type="protein sequence ID" value="MFC0544153.1"/>
    <property type="molecule type" value="Genomic_DNA"/>
</dbReference>
<dbReference type="Proteomes" id="UP001589810">
    <property type="component" value="Unassembled WGS sequence"/>
</dbReference>
<sequence length="57" mass="6444">MVDLNMPDGLSDDERVQWLRETGEALRRETGRSSGVTEHQPGKDGQSVWGIWWSDDG</sequence>
<gene>
    <name evidence="2" type="ORF">ACFFH7_21795</name>
</gene>
<reference evidence="2 3" key="1">
    <citation type="submission" date="2024-09" db="EMBL/GenBank/DDBJ databases">
        <authorList>
            <person name="Sun Q."/>
            <person name="Mori K."/>
        </authorList>
    </citation>
    <scope>NUCLEOTIDE SEQUENCE [LARGE SCALE GENOMIC DNA]</scope>
    <source>
        <strain evidence="2 3">TBRC 1432</strain>
    </source>
</reference>
<evidence type="ECO:0000313" key="3">
    <source>
        <dbReference type="Proteomes" id="UP001589810"/>
    </source>
</evidence>
<evidence type="ECO:0000256" key="1">
    <source>
        <dbReference type="SAM" id="MobiDB-lite"/>
    </source>
</evidence>
<proteinExistence type="predicted"/>
<comment type="caution">
    <text evidence="2">The sequence shown here is derived from an EMBL/GenBank/DDBJ whole genome shotgun (WGS) entry which is preliminary data.</text>
</comment>
<name>A0ABV6MUZ4_9PSEU</name>
<feature type="region of interest" description="Disordered" evidence="1">
    <location>
        <begin position="21"/>
        <end position="57"/>
    </location>
</feature>
<evidence type="ECO:0000313" key="2">
    <source>
        <dbReference type="EMBL" id="MFC0544153.1"/>
    </source>
</evidence>
<dbReference type="RefSeq" id="WP_273935639.1">
    <property type="nucleotide sequence ID" value="NZ_CP097263.1"/>
</dbReference>
<protein>
    <submittedName>
        <fullName evidence="2">Uncharacterized protein</fullName>
    </submittedName>
</protein>
<accession>A0ABV6MUZ4</accession>
<feature type="compositionally biased region" description="Basic and acidic residues" evidence="1">
    <location>
        <begin position="21"/>
        <end position="31"/>
    </location>
</feature>